<dbReference type="RefSeq" id="WP_008882057.1">
    <property type="nucleotide sequence ID" value="NZ_CP133461.1"/>
</dbReference>
<keyword evidence="1" id="KW-1133">Transmembrane helix</keyword>
<dbReference type="EMBL" id="CP133461">
    <property type="protein sequence ID" value="WMV76897.1"/>
    <property type="molecule type" value="Genomic_DNA"/>
</dbReference>
<keyword evidence="3" id="KW-1185">Reference proteome</keyword>
<reference evidence="2 3" key="1">
    <citation type="submission" date="2023-08" db="EMBL/GenBank/DDBJ databases">
        <title>Complete genome sequence of Geobacillus thermodenitrificans K1041, a genetically tractable strain representative of the genus Geobacillus.</title>
        <authorList>
            <person name="Kani S."/>
            <person name="Suzuki H."/>
        </authorList>
    </citation>
    <scope>NUCLEOTIDE SEQUENCE [LARGE SCALE GENOMIC DNA]</scope>
    <source>
        <strain evidence="2 3">K1041</strain>
    </source>
</reference>
<organism evidence="2 3">
    <name type="scientific">Geobacillus thermodenitrificans</name>
    <dbReference type="NCBI Taxonomy" id="33940"/>
    <lineage>
        <taxon>Bacteria</taxon>
        <taxon>Bacillati</taxon>
        <taxon>Bacillota</taxon>
        <taxon>Bacilli</taxon>
        <taxon>Bacillales</taxon>
        <taxon>Anoxybacillaceae</taxon>
        <taxon>Geobacillus</taxon>
    </lineage>
</organism>
<name>A0ABY9QDB7_GEOTD</name>
<gene>
    <name evidence="2" type="ORF">HSX42_03670</name>
</gene>
<evidence type="ECO:0000313" key="2">
    <source>
        <dbReference type="EMBL" id="WMV76897.1"/>
    </source>
</evidence>
<keyword evidence="1" id="KW-0812">Transmembrane</keyword>
<proteinExistence type="predicted"/>
<keyword evidence="1" id="KW-0472">Membrane</keyword>
<feature type="transmembrane region" description="Helical" evidence="1">
    <location>
        <begin position="27"/>
        <end position="45"/>
    </location>
</feature>
<accession>A0ABY9QDB7</accession>
<sequence length="60" mass="7151">MVFIYEQLQRLAAHKGVFDKHPISDGLFIGFYLVIPHPLFAIYHARDKSIYTGRRKELFW</sequence>
<protein>
    <submittedName>
        <fullName evidence="2">Uncharacterized protein</fullName>
    </submittedName>
</protein>
<evidence type="ECO:0000313" key="3">
    <source>
        <dbReference type="Proteomes" id="UP001297580"/>
    </source>
</evidence>
<evidence type="ECO:0000256" key="1">
    <source>
        <dbReference type="SAM" id="Phobius"/>
    </source>
</evidence>
<dbReference type="Proteomes" id="UP001297580">
    <property type="component" value="Chromosome"/>
</dbReference>